<accession>A0A8E6B6M2</accession>
<reference evidence="1" key="1">
    <citation type="submission" date="2021-05" db="EMBL/GenBank/DDBJ databases">
        <title>Complete genome sequence of the cellulolytic planctomycete Telmatocola sphagniphila SP2T and characterization of the first cellulase from planctomycetes.</title>
        <authorList>
            <person name="Rakitin A.L."/>
            <person name="Beletsky A.V."/>
            <person name="Naumoff D.G."/>
            <person name="Kulichevskaya I.S."/>
            <person name="Mardanov A.V."/>
            <person name="Ravin N.V."/>
            <person name="Dedysh S.N."/>
        </authorList>
    </citation>
    <scope>NUCLEOTIDE SEQUENCE</scope>
    <source>
        <strain evidence="1">SP2T</strain>
    </source>
</reference>
<keyword evidence="2" id="KW-1185">Reference proteome</keyword>
<dbReference type="KEGG" id="tsph:KIH39_00485"/>
<name>A0A8E6B6M2_9BACT</name>
<gene>
    <name evidence="1" type="ORF">KIH39_00485</name>
</gene>
<evidence type="ECO:0000313" key="1">
    <source>
        <dbReference type="EMBL" id="QVL32429.1"/>
    </source>
</evidence>
<dbReference type="InterPro" id="IPR021862">
    <property type="entry name" value="DUF3472"/>
</dbReference>
<protein>
    <submittedName>
        <fullName evidence="1">DUF3472 domain-containing protein</fullName>
    </submittedName>
</protein>
<proteinExistence type="predicted"/>
<sequence>MRILFFLGMLLGLEANLSADEHSKGNACRSVHLGYSAPEATMFYNEVTVKTSQEGTYFCVCGFNQGYFGIQELSRNKKVVIFSIWDPGNQNDPSKVKEEDRVKLLEKGEGVRIGRFGNEGTGGQSFLDFDWKVGETYRFLVKAKLVETRTVYDAYFYLNEKKEWKHLVSFSTLAKGKILGGYYSFIEDFRRNKISATQAREAYFGNGYILTKDGAWQALTKAQFTGDDNPSLNINSKVEKDRFYLATGGEIENKDTKLNAKMTRPPTGITLP</sequence>
<dbReference type="EMBL" id="CP074694">
    <property type="protein sequence ID" value="QVL32429.1"/>
    <property type="molecule type" value="Genomic_DNA"/>
</dbReference>
<dbReference type="Proteomes" id="UP000676194">
    <property type="component" value="Chromosome"/>
</dbReference>
<dbReference type="RefSeq" id="WP_213497321.1">
    <property type="nucleotide sequence ID" value="NZ_CP074694.1"/>
</dbReference>
<evidence type="ECO:0000313" key="2">
    <source>
        <dbReference type="Proteomes" id="UP000676194"/>
    </source>
</evidence>
<dbReference type="AlphaFoldDB" id="A0A8E6B6M2"/>
<organism evidence="1 2">
    <name type="scientific">Telmatocola sphagniphila</name>
    <dbReference type="NCBI Taxonomy" id="1123043"/>
    <lineage>
        <taxon>Bacteria</taxon>
        <taxon>Pseudomonadati</taxon>
        <taxon>Planctomycetota</taxon>
        <taxon>Planctomycetia</taxon>
        <taxon>Gemmatales</taxon>
        <taxon>Gemmataceae</taxon>
    </lineage>
</organism>
<dbReference type="Pfam" id="PF11958">
    <property type="entry name" value="DUF3472"/>
    <property type="match status" value="1"/>
</dbReference>